<sequence length="376" mass="39356">MPAATQTTTPGTDWARDAAAQAALHATESEHGRTLHPPVAQALTDAGFARYFVPARFGGTSGTFGELIDAIALVGEGCTSAAWCAALQAAHGRLAAHLPPRGQADLWQDGPDTPIAAAVVPPAGTLTPAGGGYRLSGRWNLASGVMSASWILLATADPAAPRVRQLILAIPRGDITIHDTWHNSGLRGTGSHSLSVDDAFVPAHRTVPREALAAGRRDDGAARCHRIPYTLVASLMFAAPAIGAARGALRAWTRLTATRPAGLSDPTAQQVLARSSAETDAAHLLLVRAAQRADHAPLDELPTALNQRDAAVAVEMLVAAVERLFRHGGARAQREAEPLQRLWRDIHALAGHGALQLPAAAAVYSQWVDSEQALTP</sequence>
<dbReference type="Pfam" id="PF08028">
    <property type="entry name" value="Acyl-CoA_dh_2"/>
    <property type="match status" value="1"/>
</dbReference>
<keyword evidence="1" id="KW-0560">Oxidoreductase</keyword>
<dbReference type="InterPro" id="IPR046373">
    <property type="entry name" value="Acyl-CoA_Oxase/DH_mid-dom_sf"/>
</dbReference>
<dbReference type="InterPro" id="IPR009100">
    <property type="entry name" value="AcylCoA_DH/oxidase_NM_dom_sf"/>
</dbReference>
<proteinExistence type="predicted"/>
<dbReference type="InterPro" id="IPR013107">
    <property type="entry name" value="Acyl-CoA_DH_C"/>
</dbReference>
<dbReference type="SUPFAM" id="SSF47203">
    <property type="entry name" value="Acyl-CoA dehydrogenase C-terminal domain-like"/>
    <property type="match status" value="1"/>
</dbReference>
<evidence type="ECO:0000259" key="2">
    <source>
        <dbReference type="Pfam" id="PF08028"/>
    </source>
</evidence>
<dbReference type="Proteomes" id="UP001610818">
    <property type="component" value="Unassembled WGS sequence"/>
</dbReference>
<dbReference type="EMBL" id="JBIRGQ010000013">
    <property type="protein sequence ID" value="MFH8551582.1"/>
    <property type="molecule type" value="Genomic_DNA"/>
</dbReference>
<gene>
    <name evidence="3" type="ORF">ACH4F9_42055</name>
</gene>
<dbReference type="PIRSF" id="PIRSF016578">
    <property type="entry name" value="HsaA"/>
    <property type="match status" value="1"/>
</dbReference>
<keyword evidence="4" id="KW-1185">Reference proteome</keyword>
<dbReference type="PANTHER" id="PTHR48083:SF19">
    <property type="entry name" value="FLAVIN-DEPENDENT MONOOXYGENASE, OXYGENASE SUBUNIT HSAA"/>
    <property type="match status" value="1"/>
</dbReference>
<accession>A0ABW7R3G7</accession>
<dbReference type="Gene3D" id="2.40.110.10">
    <property type="entry name" value="Butyryl-CoA Dehydrogenase, subunit A, domain 2"/>
    <property type="match status" value="1"/>
</dbReference>
<dbReference type="PANTHER" id="PTHR48083">
    <property type="entry name" value="MEDIUM-CHAIN SPECIFIC ACYL-COA DEHYDROGENASE, MITOCHONDRIAL-RELATED"/>
    <property type="match status" value="1"/>
</dbReference>
<dbReference type="InterPro" id="IPR050741">
    <property type="entry name" value="Acyl-CoA_dehydrogenase"/>
</dbReference>
<dbReference type="InterPro" id="IPR037069">
    <property type="entry name" value="AcylCoA_DH/ox_N_sf"/>
</dbReference>
<dbReference type="InterPro" id="IPR036250">
    <property type="entry name" value="AcylCo_DH-like_C"/>
</dbReference>
<dbReference type="RefSeq" id="WP_397718579.1">
    <property type="nucleotide sequence ID" value="NZ_JBIRGN010000013.1"/>
</dbReference>
<evidence type="ECO:0000313" key="3">
    <source>
        <dbReference type="EMBL" id="MFH8551582.1"/>
    </source>
</evidence>
<reference evidence="3 4" key="1">
    <citation type="submission" date="2024-10" db="EMBL/GenBank/DDBJ databases">
        <title>The Natural Products Discovery Center: Release of the First 8490 Sequenced Strains for Exploring Actinobacteria Biosynthetic Diversity.</title>
        <authorList>
            <person name="Kalkreuter E."/>
            <person name="Kautsar S.A."/>
            <person name="Yang D."/>
            <person name="Bader C.D."/>
            <person name="Teijaro C.N."/>
            <person name="Fluegel L."/>
            <person name="Davis C.M."/>
            <person name="Simpson J.R."/>
            <person name="Lauterbach L."/>
            <person name="Steele A.D."/>
            <person name="Gui C."/>
            <person name="Meng S."/>
            <person name="Li G."/>
            <person name="Viehrig K."/>
            <person name="Ye F."/>
            <person name="Su P."/>
            <person name="Kiefer A.F."/>
            <person name="Nichols A."/>
            <person name="Cepeda A.J."/>
            <person name="Yan W."/>
            <person name="Fan B."/>
            <person name="Jiang Y."/>
            <person name="Adhikari A."/>
            <person name="Zheng C.-J."/>
            <person name="Schuster L."/>
            <person name="Cowan T.M."/>
            <person name="Smanski M.J."/>
            <person name="Chevrette M.G."/>
            <person name="De Carvalho L.P.S."/>
            <person name="Shen B."/>
        </authorList>
    </citation>
    <scope>NUCLEOTIDE SEQUENCE [LARGE SCALE GENOMIC DNA]</scope>
    <source>
        <strain evidence="3 4">NPDC017990</strain>
    </source>
</reference>
<protein>
    <submittedName>
        <fullName evidence="3">Acyl-CoA dehydrogenase family protein</fullName>
    </submittedName>
</protein>
<dbReference type="Gene3D" id="1.10.540.10">
    <property type="entry name" value="Acyl-CoA dehydrogenase/oxidase, N-terminal domain"/>
    <property type="match status" value="1"/>
</dbReference>
<dbReference type="Gene3D" id="1.20.140.10">
    <property type="entry name" value="Butyryl-CoA Dehydrogenase, subunit A, domain 3"/>
    <property type="match status" value="1"/>
</dbReference>
<comment type="caution">
    <text evidence="3">The sequence shown here is derived from an EMBL/GenBank/DDBJ whole genome shotgun (WGS) entry which is preliminary data.</text>
</comment>
<evidence type="ECO:0000313" key="4">
    <source>
        <dbReference type="Proteomes" id="UP001610818"/>
    </source>
</evidence>
<organism evidence="3 4">
    <name type="scientific">Streptomyces longisporoflavus</name>
    <dbReference type="NCBI Taxonomy" id="28044"/>
    <lineage>
        <taxon>Bacteria</taxon>
        <taxon>Bacillati</taxon>
        <taxon>Actinomycetota</taxon>
        <taxon>Actinomycetes</taxon>
        <taxon>Kitasatosporales</taxon>
        <taxon>Streptomycetaceae</taxon>
        <taxon>Streptomyces</taxon>
    </lineage>
</organism>
<feature type="domain" description="Acyl-CoA dehydrogenase C-terminal" evidence="2">
    <location>
        <begin position="235"/>
        <end position="356"/>
    </location>
</feature>
<evidence type="ECO:0000256" key="1">
    <source>
        <dbReference type="ARBA" id="ARBA00023002"/>
    </source>
</evidence>
<dbReference type="SUPFAM" id="SSF56645">
    <property type="entry name" value="Acyl-CoA dehydrogenase NM domain-like"/>
    <property type="match status" value="1"/>
</dbReference>
<name>A0ABW7R3G7_9ACTN</name>